<dbReference type="EMBL" id="UOFN01000055">
    <property type="protein sequence ID" value="VAW76132.1"/>
    <property type="molecule type" value="Genomic_DNA"/>
</dbReference>
<feature type="region of interest" description="Disordered" evidence="1">
    <location>
        <begin position="28"/>
        <end position="50"/>
    </location>
</feature>
<dbReference type="Pfam" id="PF06037">
    <property type="entry name" value="DUF922"/>
    <property type="match status" value="1"/>
</dbReference>
<dbReference type="InterPro" id="IPR010321">
    <property type="entry name" value="DUF922"/>
</dbReference>
<name>A0A3B0YLJ7_9ZZZZ</name>
<dbReference type="AlphaFoldDB" id="A0A3B0YLJ7"/>
<accession>A0A3B0YLJ7</accession>
<reference evidence="2" key="1">
    <citation type="submission" date="2018-06" db="EMBL/GenBank/DDBJ databases">
        <authorList>
            <person name="Zhirakovskaya E."/>
        </authorList>
    </citation>
    <scope>NUCLEOTIDE SEQUENCE</scope>
</reference>
<evidence type="ECO:0000313" key="2">
    <source>
        <dbReference type="EMBL" id="VAW76132.1"/>
    </source>
</evidence>
<protein>
    <recommendedName>
        <fullName evidence="3">DUF922 domain-containing protein</fullName>
    </recommendedName>
</protein>
<proteinExistence type="predicted"/>
<gene>
    <name evidence="2" type="ORF">MNBD_GAMMA15-1649</name>
</gene>
<sequence>MAGFRTQGPLSEELLVIEETRGVHGRHAVQGPIGAGSGGQHKSVTTGSTLSGWPRDITWKEFREINSRPEGEEEDAEIKVDITQPKKINIKRDHDTDELYLSSYTAKIKVTRKKSWAVKGEKTDALLAHEQVHFDIAGLAGRDMVRKLAALRTSSADELQAEVSTIIQKSDDEMSRISDLYDSFNETDHGRKHAAQDRWEHHIHHLIEANLPLSPVGHG</sequence>
<evidence type="ECO:0000256" key="1">
    <source>
        <dbReference type="SAM" id="MobiDB-lite"/>
    </source>
</evidence>
<organism evidence="2">
    <name type="scientific">hydrothermal vent metagenome</name>
    <dbReference type="NCBI Taxonomy" id="652676"/>
    <lineage>
        <taxon>unclassified sequences</taxon>
        <taxon>metagenomes</taxon>
        <taxon>ecological metagenomes</taxon>
    </lineage>
</organism>
<feature type="compositionally biased region" description="Polar residues" evidence="1">
    <location>
        <begin position="40"/>
        <end position="50"/>
    </location>
</feature>
<evidence type="ECO:0008006" key="3">
    <source>
        <dbReference type="Google" id="ProtNLM"/>
    </source>
</evidence>